<evidence type="ECO:0000313" key="6">
    <source>
        <dbReference type="Proteomes" id="UP000629596"/>
    </source>
</evidence>
<keyword evidence="1" id="KW-0472">Membrane</keyword>
<evidence type="ECO:0000259" key="2">
    <source>
        <dbReference type="Pfam" id="PF10988"/>
    </source>
</evidence>
<dbReference type="EMBL" id="QREV01000011">
    <property type="protein sequence ID" value="RDU49933.1"/>
    <property type="molecule type" value="Genomic_DNA"/>
</dbReference>
<dbReference type="Pfam" id="PF10988">
    <property type="entry name" value="DUF2807"/>
    <property type="match status" value="1"/>
</dbReference>
<sequence length="246" mass="26472">MKKAYLFIIYIVTYIAMAGLLCSCHMNKVHGDGNIVSQEISIKDYIGLHIGGENIDLTYIQSNDAPYLKIETDRNIMDILKAEVDDNVLVIRPRKKHTWINPTRFVVTTNSTALRDIKMAGGGKCNLGKGLTNDRLGISLAGGGTIKADSITVNRLKCEIAGSGKISLSGEAENMDIKSAGSCRIKAFDLQTDNLTCKTAGSCEIEITANKEISAKIAGSGEIRYKGSPNIRGKSIVGSGSITQVE</sequence>
<dbReference type="InterPro" id="IPR021255">
    <property type="entry name" value="DUF2807"/>
</dbReference>
<accession>A0A3D8HG36</accession>
<protein>
    <submittedName>
        <fullName evidence="4">DUF2807 domain-containing protein</fullName>
    </submittedName>
</protein>
<reference evidence="4 5" key="1">
    <citation type="submission" date="2018-07" db="EMBL/GenBank/DDBJ databases">
        <title>Parabacteroides acidifaciens nov. sp., isolated from human feces.</title>
        <authorList>
            <person name="Wang Y.J."/>
        </authorList>
    </citation>
    <scope>NUCLEOTIDE SEQUENCE [LARGE SCALE GENOMIC DNA]</scope>
    <source>
        <strain evidence="4 5">426-9</strain>
    </source>
</reference>
<proteinExistence type="predicted"/>
<feature type="domain" description="Putative auto-transporter adhesin head GIN" evidence="2">
    <location>
        <begin position="53"/>
        <end position="229"/>
    </location>
</feature>
<dbReference type="AlphaFoldDB" id="A0A3D8HG36"/>
<reference evidence="3 6" key="2">
    <citation type="submission" date="2020-08" db="EMBL/GenBank/DDBJ databases">
        <title>Genome public.</title>
        <authorList>
            <person name="Liu C."/>
            <person name="Sun Q."/>
        </authorList>
    </citation>
    <scope>NUCLEOTIDE SEQUENCE [LARGE SCALE GENOMIC DNA]</scope>
    <source>
        <strain evidence="3 6">426_9</strain>
    </source>
</reference>
<comment type="caution">
    <text evidence="4">The sequence shown here is derived from an EMBL/GenBank/DDBJ whole genome shotgun (WGS) entry which is preliminary data.</text>
</comment>
<keyword evidence="6" id="KW-1185">Reference proteome</keyword>
<organism evidence="4 5">
    <name type="scientific">Parabacteroides acidifaciens</name>
    <dbReference type="NCBI Taxonomy" id="2290935"/>
    <lineage>
        <taxon>Bacteria</taxon>
        <taxon>Pseudomonadati</taxon>
        <taxon>Bacteroidota</taxon>
        <taxon>Bacteroidia</taxon>
        <taxon>Bacteroidales</taxon>
        <taxon>Tannerellaceae</taxon>
        <taxon>Parabacteroides</taxon>
    </lineage>
</organism>
<dbReference type="PANTHER" id="PTHR39200:SF1">
    <property type="entry name" value="AUTO-TRANSPORTER ADHESIN HEAD GIN DOMAIN-CONTAINING PROTEIN-RELATED"/>
    <property type="match status" value="1"/>
</dbReference>
<evidence type="ECO:0000313" key="4">
    <source>
        <dbReference type="EMBL" id="RDU49933.1"/>
    </source>
</evidence>
<dbReference type="Gene3D" id="2.160.20.120">
    <property type="match status" value="1"/>
</dbReference>
<evidence type="ECO:0000313" key="3">
    <source>
        <dbReference type="EMBL" id="MBC8601440.1"/>
    </source>
</evidence>
<evidence type="ECO:0000256" key="1">
    <source>
        <dbReference type="SAM" id="Phobius"/>
    </source>
</evidence>
<name>A0A3D8HG36_9BACT</name>
<dbReference type="RefSeq" id="WP_115498926.1">
    <property type="nucleotide sequence ID" value="NZ_JACRTI010000011.1"/>
</dbReference>
<dbReference type="PROSITE" id="PS51257">
    <property type="entry name" value="PROKAR_LIPOPROTEIN"/>
    <property type="match status" value="1"/>
</dbReference>
<gene>
    <name evidence="4" type="ORF">DWU89_07010</name>
    <name evidence="3" type="ORF">H8784_06845</name>
</gene>
<keyword evidence="1" id="KW-1133">Transmembrane helix</keyword>
<keyword evidence="1" id="KW-0812">Transmembrane</keyword>
<dbReference type="EMBL" id="JACRTI010000011">
    <property type="protein sequence ID" value="MBC8601440.1"/>
    <property type="molecule type" value="Genomic_DNA"/>
</dbReference>
<dbReference type="Proteomes" id="UP000629596">
    <property type="component" value="Unassembled WGS sequence"/>
</dbReference>
<feature type="transmembrane region" description="Helical" evidence="1">
    <location>
        <begin position="6"/>
        <end position="24"/>
    </location>
</feature>
<dbReference type="PANTHER" id="PTHR39200">
    <property type="entry name" value="HYPOTHETICAL EXPORTED PROTEIN"/>
    <property type="match status" value="1"/>
</dbReference>
<dbReference type="Proteomes" id="UP000256321">
    <property type="component" value="Unassembled WGS sequence"/>
</dbReference>
<evidence type="ECO:0000313" key="5">
    <source>
        <dbReference type="Proteomes" id="UP000256321"/>
    </source>
</evidence>